<comment type="pathway">
    <text evidence="7">Plant hormone biosynthesis; gibberellin biosynthesis.</text>
</comment>
<feature type="domain" description="Fe2OG dioxygenase" evidence="12">
    <location>
        <begin position="205"/>
        <end position="306"/>
    </location>
</feature>
<keyword evidence="14" id="KW-1185">Reference proteome</keyword>
<organism evidence="13 14">
    <name type="scientific">Hibiscus syriacus</name>
    <name type="common">Rose of Sharon</name>
    <dbReference type="NCBI Taxonomy" id="106335"/>
    <lineage>
        <taxon>Eukaryota</taxon>
        <taxon>Viridiplantae</taxon>
        <taxon>Streptophyta</taxon>
        <taxon>Embryophyta</taxon>
        <taxon>Tracheophyta</taxon>
        <taxon>Spermatophyta</taxon>
        <taxon>Magnoliopsida</taxon>
        <taxon>eudicotyledons</taxon>
        <taxon>Gunneridae</taxon>
        <taxon>Pentapetalae</taxon>
        <taxon>rosids</taxon>
        <taxon>malvids</taxon>
        <taxon>Malvales</taxon>
        <taxon>Malvaceae</taxon>
        <taxon>Malvoideae</taxon>
        <taxon>Hibiscus</taxon>
    </lineage>
</organism>
<evidence type="ECO:0000259" key="12">
    <source>
        <dbReference type="PROSITE" id="PS51471"/>
    </source>
</evidence>
<dbReference type="PROSITE" id="PS51471">
    <property type="entry name" value="FE2OG_OXY"/>
    <property type="match status" value="1"/>
</dbReference>
<reference evidence="13" key="1">
    <citation type="submission" date="2019-09" db="EMBL/GenBank/DDBJ databases">
        <title>Draft genome information of white flower Hibiscus syriacus.</title>
        <authorList>
            <person name="Kim Y.-M."/>
        </authorList>
    </citation>
    <scope>NUCLEOTIDE SEQUENCE [LARGE SCALE GENOMIC DNA]</scope>
    <source>
        <strain evidence="13">YM2019G1</strain>
    </source>
</reference>
<dbReference type="InterPro" id="IPR050231">
    <property type="entry name" value="Iron_ascorbate_oxido_reductase"/>
</dbReference>
<evidence type="ECO:0000256" key="2">
    <source>
        <dbReference type="ARBA" id="ARBA00004972"/>
    </source>
</evidence>
<keyword evidence="3 10" id="KW-0479">Metal-binding</keyword>
<dbReference type="GO" id="GO:0016707">
    <property type="term" value="F:gibberellin 3-beta-dioxygenase activity"/>
    <property type="evidence" value="ECO:0007669"/>
    <property type="project" value="UniProtKB-EC"/>
</dbReference>
<protein>
    <recommendedName>
        <fullName evidence="9">gibberellin 3beta-dioxygenase</fullName>
        <ecNumber evidence="9">1.14.11.15</ecNumber>
    </recommendedName>
</protein>
<sequence>MNPNMKPKTQTFNHLLPLDFDNVTTLPNSHAWSTTTLPSDNPSDHAIDDGEPLPPVIDIGEPGAYNLVRHACEKWGAFQVINHGVPLSLFHETEFQARRLFSLPTERKMLVARPPSGTTGYGLARISPFFPKLMWSEGFGIMGSPVEHARQLWPQDHAKFCEVMEQWQAEMKTLCEKIVGMMLSSLGLTHEEDMKWFEPKSGCDRTQCVLQLNSYPVCPDPDRAMGLAPHTDSSLVTLLNQSNINGLQVHKDGAGWVAVEPVKGALVVNVGDLMQIVSNGKFKSVLHRAVVNKSCHRVSTAFFYGPPWDAEVSPLRKLVDSDHPLLYRPVKWKEYLQIKKNDFNSALESIRL</sequence>
<feature type="compositionally biased region" description="Polar residues" evidence="11">
    <location>
        <begin position="31"/>
        <end position="41"/>
    </location>
</feature>
<dbReference type="InterPro" id="IPR005123">
    <property type="entry name" value="Oxoglu/Fe-dep_dioxygenase_dom"/>
</dbReference>
<keyword evidence="5 10" id="KW-0560">Oxidoreductase</keyword>
<comment type="cofactor">
    <cofactor evidence="1">
        <name>L-ascorbate</name>
        <dbReference type="ChEBI" id="CHEBI:38290"/>
    </cofactor>
</comment>
<evidence type="ECO:0000256" key="11">
    <source>
        <dbReference type="SAM" id="MobiDB-lite"/>
    </source>
</evidence>
<evidence type="ECO:0000256" key="1">
    <source>
        <dbReference type="ARBA" id="ARBA00001961"/>
    </source>
</evidence>
<evidence type="ECO:0000256" key="7">
    <source>
        <dbReference type="ARBA" id="ARBA00037909"/>
    </source>
</evidence>
<evidence type="ECO:0000256" key="10">
    <source>
        <dbReference type="RuleBase" id="RU003682"/>
    </source>
</evidence>
<name>A0A6A3A559_HIBSY</name>
<dbReference type="InterPro" id="IPR044861">
    <property type="entry name" value="IPNS-like_FE2OG_OXY"/>
</dbReference>
<evidence type="ECO:0000256" key="9">
    <source>
        <dbReference type="ARBA" id="ARBA00066695"/>
    </source>
</evidence>
<gene>
    <name evidence="13" type="ORF">F3Y22_tig00110597pilonHSYRG00070</name>
</gene>
<dbReference type="Pfam" id="PF03171">
    <property type="entry name" value="2OG-FeII_Oxy"/>
    <property type="match status" value="1"/>
</dbReference>
<evidence type="ECO:0000256" key="6">
    <source>
        <dbReference type="ARBA" id="ARBA00023004"/>
    </source>
</evidence>
<evidence type="ECO:0000256" key="5">
    <source>
        <dbReference type="ARBA" id="ARBA00023002"/>
    </source>
</evidence>
<dbReference type="InterPro" id="IPR026992">
    <property type="entry name" value="DIOX_N"/>
</dbReference>
<proteinExistence type="inferred from homology"/>
<dbReference type="EC" id="1.14.11.15" evidence="9"/>
<keyword evidence="6 10" id="KW-0408">Iron</keyword>
<dbReference type="SUPFAM" id="SSF51197">
    <property type="entry name" value="Clavaminate synthase-like"/>
    <property type="match status" value="1"/>
</dbReference>
<dbReference type="InterPro" id="IPR027443">
    <property type="entry name" value="IPNS-like_sf"/>
</dbReference>
<keyword evidence="4" id="KW-0223">Dioxygenase</keyword>
<dbReference type="FunFam" id="2.60.120.330:FF:000013">
    <property type="entry name" value="Gibberellin 3-beta-dioxygenase 1"/>
    <property type="match status" value="1"/>
</dbReference>
<dbReference type="GO" id="GO:0009686">
    <property type="term" value="P:gibberellin biosynthetic process"/>
    <property type="evidence" value="ECO:0007669"/>
    <property type="project" value="UniProtKB-ARBA"/>
</dbReference>
<dbReference type="Proteomes" id="UP000436088">
    <property type="component" value="Unassembled WGS sequence"/>
</dbReference>
<evidence type="ECO:0000313" key="13">
    <source>
        <dbReference type="EMBL" id="KAE8698375.1"/>
    </source>
</evidence>
<comment type="caution">
    <text evidence="13">The sequence shown here is derived from an EMBL/GenBank/DDBJ whole genome shotgun (WGS) entry which is preliminary data.</text>
</comment>
<dbReference type="Pfam" id="PF14226">
    <property type="entry name" value="DIOX_N"/>
    <property type="match status" value="1"/>
</dbReference>
<evidence type="ECO:0000256" key="8">
    <source>
        <dbReference type="ARBA" id="ARBA00061560"/>
    </source>
</evidence>
<dbReference type="AlphaFoldDB" id="A0A6A3A559"/>
<dbReference type="EMBL" id="VEPZ02001044">
    <property type="protein sequence ID" value="KAE8698375.1"/>
    <property type="molecule type" value="Genomic_DNA"/>
</dbReference>
<dbReference type="PANTHER" id="PTHR47990">
    <property type="entry name" value="2-OXOGLUTARATE (2OG) AND FE(II)-DEPENDENT OXYGENASE SUPERFAMILY PROTEIN-RELATED"/>
    <property type="match status" value="1"/>
</dbReference>
<accession>A0A6A3A559</accession>
<dbReference type="Gene3D" id="2.60.120.330">
    <property type="entry name" value="B-lactam Antibiotic, Isopenicillin N Synthase, Chain"/>
    <property type="match status" value="1"/>
</dbReference>
<comment type="similarity">
    <text evidence="8">Belongs to the iron/ascorbate-dependent oxidoreductase family. GA3OX subfamily.</text>
</comment>
<evidence type="ECO:0000256" key="3">
    <source>
        <dbReference type="ARBA" id="ARBA00022723"/>
    </source>
</evidence>
<comment type="pathway">
    <text evidence="2">Hormone biosynthesis.</text>
</comment>
<dbReference type="GO" id="GO:0046872">
    <property type="term" value="F:metal ion binding"/>
    <property type="evidence" value="ECO:0007669"/>
    <property type="project" value="UniProtKB-KW"/>
</dbReference>
<evidence type="ECO:0000313" key="14">
    <source>
        <dbReference type="Proteomes" id="UP000436088"/>
    </source>
</evidence>
<evidence type="ECO:0000256" key="4">
    <source>
        <dbReference type="ARBA" id="ARBA00022964"/>
    </source>
</evidence>
<feature type="region of interest" description="Disordered" evidence="11">
    <location>
        <begin position="31"/>
        <end position="51"/>
    </location>
</feature>